<keyword evidence="5" id="KW-0768">Sushi</keyword>
<keyword evidence="7" id="KW-0472">Membrane</keyword>
<dbReference type="Gene3D" id="2.60.40.3210">
    <property type="entry name" value="Zona pellucida, ZP-N domain"/>
    <property type="match status" value="2"/>
</dbReference>
<dbReference type="AlphaFoldDB" id="A0AAD9R0B3"/>
<dbReference type="InterPro" id="IPR000436">
    <property type="entry name" value="Sushi_SCR_CCP_dom"/>
</dbReference>
<evidence type="ECO:0000259" key="10">
    <source>
        <dbReference type="PROSITE" id="PS51034"/>
    </source>
</evidence>
<feature type="domain" description="Sushi" evidence="9">
    <location>
        <begin position="535"/>
        <end position="598"/>
    </location>
</feature>
<dbReference type="Proteomes" id="UP001249851">
    <property type="component" value="Unassembled WGS sequence"/>
</dbReference>
<protein>
    <submittedName>
        <fullName evidence="11">Oncoprotein-induced transcript 3 protein</fullName>
    </submittedName>
</protein>
<dbReference type="InterPro" id="IPR042235">
    <property type="entry name" value="ZP-C_dom"/>
</dbReference>
<dbReference type="InterPro" id="IPR001507">
    <property type="entry name" value="ZP_dom"/>
</dbReference>
<keyword evidence="1" id="KW-0245">EGF-like domain</keyword>
<keyword evidence="3" id="KW-0677">Repeat</keyword>
<evidence type="ECO:0000256" key="7">
    <source>
        <dbReference type="SAM" id="Phobius"/>
    </source>
</evidence>
<dbReference type="PROSITE" id="PS01187">
    <property type="entry name" value="EGF_CA"/>
    <property type="match status" value="1"/>
</dbReference>
<keyword evidence="2 8" id="KW-0732">Signal</keyword>
<feature type="region of interest" description="Disordered" evidence="6">
    <location>
        <begin position="1019"/>
        <end position="1043"/>
    </location>
</feature>
<dbReference type="EMBL" id="JARQWQ010000008">
    <property type="protein sequence ID" value="KAK2570415.1"/>
    <property type="molecule type" value="Genomic_DNA"/>
</dbReference>
<dbReference type="Gene3D" id="2.10.70.10">
    <property type="entry name" value="Complement Module, domain 1"/>
    <property type="match status" value="2"/>
</dbReference>
<dbReference type="InterPro" id="IPR055356">
    <property type="entry name" value="ZP-N"/>
</dbReference>
<dbReference type="PANTHER" id="PTHR14002">
    <property type="entry name" value="ENDOGLIN/TGF-BETA RECEPTOR TYPE III"/>
    <property type="match status" value="1"/>
</dbReference>
<keyword evidence="7" id="KW-0812">Transmembrane</keyword>
<comment type="caution">
    <text evidence="11">The sequence shown here is derived from an EMBL/GenBank/DDBJ whole genome shotgun (WGS) entry which is preliminary data.</text>
</comment>
<dbReference type="Pfam" id="PF00084">
    <property type="entry name" value="Sushi"/>
    <property type="match status" value="1"/>
</dbReference>
<feature type="signal peptide" evidence="8">
    <location>
        <begin position="1"/>
        <end position="16"/>
    </location>
</feature>
<dbReference type="Pfam" id="PF14670">
    <property type="entry name" value="FXa_inhibition"/>
    <property type="match status" value="2"/>
</dbReference>
<accession>A0AAD9R0B3</accession>
<keyword evidence="7" id="KW-1133">Transmembrane helix</keyword>
<dbReference type="SMART" id="SM00181">
    <property type="entry name" value="EGF"/>
    <property type="match status" value="2"/>
</dbReference>
<dbReference type="Gene3D" id="2.60.40.4100">
    <property type="entry name" value="Zona pellucida, ZP-C domain"/>
    <property type="match status" value="2"/>
</dbReference>
<dbReference type="InterPro" id="IPR000152">
    <property type="entry name" value="EGF-type_Asp/Asn_hydroxyl_site"/>
</dbReference>
<feature type="domain" description="ZP" evidence="10">
    <location>
        <begin position="144"/>
        <end position="396"/>
    </location>
</feature>
<reference evidence="11" key="2">
    <citation type="journal article" date="2023" name="Science">
        <title>Genomic signatures of disease resistance in endangered staghorn corals.</title>
        <authorList>
            <person name="Vollmer S.V."/>
            <person name="Selwyn J.D."/>
            <person name="Despard B.A."/>
            <person name="Roesel C.L."/>
        </authorList>
    </citation>
    <scope>NUCLEOTIDE SEQUENCE</scope>
    <source>
        <strain evidence="11">K2</strain>
    </source>
</reference>
<name>A0AAD9R0B3_ACRCE</name>
<dbReference type="SUPFAM" id="SSF57196">
    <property type="entry name" value="EGF/Laminin"/>
    <property type="match status" value="2"/>
</dbReference>
<keyword evidence="4" id="KW-1015">Disulfide bond</keyword>
<proteinExistence type="predicted"/>
<dbReference type="InterPro" id="IPR018097">
    <property type="entry name" value="EGF_Ca-bd_CS"/>
</dbReference>
<dbReference type="GO" id="GO:0005509">
    <property type="term" value="F:calcium ion binding"/>
    <property type="evidence" value="ECO:0007669"/>
    <property type="project" value="InterPro"/>
</dbReference>
<reference evidence="11" key="1">
    <citation type="journal article" date="2023" name="G3 (Bethesda)">
        <title>Whole genome assembly and annotation of the endangered Caribbean coral Acropora cervicornis.</title>
        <authorList>
            <person name="Selwyn J.D."/>
            <person name="Vollmer S.V."/>
        </authorList>
    </citation>
    <scope>NUCLEOTIDE SEQUENCE</scope>
    <source>
        <strain evidence="11">K2</strain>
    </source>
</reference>
<dbReference type="Gene3D" id="2.10.25.10">
    <property type="entry name" value="Laminin"/>
    <property type="match status" value="2"/>
</dbReference>
<comment type="caution">
    <text evidence="5">Lacks conserved residue(s) required for the propagation of feature annotation.</text>
</comment>
<evidence type="ECO:0000256" key="1">
    <source>
        <dbReference type="ARBA" id="ARBA00022536"/>
    </source>
</evidence>
<dbReference type="PROSITE" id="PS51034">
    <property type="entry name" value="ZP_2"/>
    <property type="match status" value="2"/>
</dbReference>
<gene>
    <name evidence="11" type="ORF">P5673_005225</name>
</gene>
<dbReference type="Pfam" id="PF23344">
    <property type="entry name" value="ZP-N"/>
    <property type="match status" value="2"/>
</dbReference>
<dbReference type="PROSITE" id="PS50923">
    <property type="entry name" value="SUSHI"/>
    <property type="match status" value="2"/>
</dbReference>
<dbReference type="FunFam" id="2.10.25.10:FF:000240">
    <property type="entry name" value="Vitamin K-dependent protein S"/>
    <property type="match status" value="1"/>
</dbReference>
<dbReference type="SMART" id="SM00179">
    <property type="entry name" value="EGF_CA"/>
    <property type="match status" value="2"/>
</dbReference>
<keyword evidence="12" id="KW-1185">Reference proteome</keyword>
<organism evidence="11 12">
    <name type="scientific">Acropora cervicornis</name>
    <name type="common">Staghorn coral</name>
    <dbReference type="NCBI Taxonomy" id="6130"/>
    <lineage>
        <taxon>Eukaryota</taxon>
        <taxon>Metazoa</taxon>
        <taxon>Cnidaria</taxon>
        <taxon>Anthozoa</taxon>
        <taxon>Hexacorallia</taxon>
        <taxon>Scleractinia</taxon>
        <taxon>Astrocoeniina</taxon>
        <taxon>Acroporidae</taxon>
        <taxon>Acropora</taxon>
    </lineage>
</organism>
<evidence type="ECO:0000256" key="3">
    <source>
        <dbReference type="ARBA" id="ARBA00022737"/>
    </source>
</evidence>
<dbReference type="InterPro" id="IPR001881">
    <property type="entry name" value="EGF-like_Ca-bd_dom"/>
</dbReference>
<evidence type="ECO:0000256" key="2">
    <source>
        <dbReference type="ARBA" id="ARBA00022729"/>
    </source>
</evidence>
<feature type="domain" description="Sushi" evidence="9">
    <location>
        <begin position="33"/>
        <end position="97"/>
    </location>
</feature>
<feature type="region of interest" description="Disordered" evidence="6">
    <location>
        <begin position="447"/>
        <end position="472"/>
    </location>
</feature>
<feature type="compositionally biased region" description="Basic and acidic residues" evidence="6">
    <location>
        <begin position="459"/>
        <end position="472"/>
    </location>
</feature>
<evidence type="ECO:0000256" key="6">
    <source>
        <dbReference type="SAM" id="MobiDB-lite"/>
    </source>
</evidence>
<dbReference type="PANTHER" id="PTHR14002:SF43">
    <property type="entry name" value="DELTA-LIKE PROTEIN"/>
    <property type="match status" value="1"/>
</dbReference>
<dbReference type="InterPro" id="IPR055355">
    <property type="entry name" value="ZP-C"/>
</dbReference>
<evidence type="ECO:0000259" key="9">
    <source>
        <dbReference type="PROSITE" id="PS50923"/>
    </source>
</evidence>
<dbReference type="SUPFAM" id="SSF57535">
    <property type="entry name" value="Complement control module/SCR domain"/>
    <property type="match status" value="2"/>
</dbReference>
<feature type="chain" id="PRO_5042052105" evidence="8">
    <location>
        <begin position="17"/>
        <end position="1098"/>
    </location>
</feature>
<dbReference type="Pfam" id="PF00100">
    <property type="entry name" value="Zona_pellucida"/>
    <property type="match status" value="2"/>
</dbReference>
<dbReference type="InterPro" id="IPR035976">
    <property type="entry name" value="Sushi/SCR/CCP_sf"/>
</dbReference>
<sequence>MRSLVLLASVIILSSAEDRAVNVDVPDIGQPGSACSPFTVGPNVTVKEATCLQAPSPPGTRCTLSCPPHLKLTGPPYQQCGSQGVWSPPSGMITCKDIDECKDDNGGCSHECVNDYGGHHCACPEPLQLSDDNRNCRAVGLLLNCSTHAIEVTVPKTALRDLQGDFLSLLDPKCPVIETPTHYIFETALDKCGTKRRSTVNFIAYSNRIVERKVSPGSIITRIGEDEFDIPFCCYYLNNGITSSVGMKPKVKQLYLNENGYGRFSIRMDFYNDEDYQSKYSWDDFPVEVAYRERLYFEVSIVTLDQSLQVMAANCCSTPTADHNKEHRFRHELIHEGCPVDDTVKMVNSSSKQSQRFSVEAWKFVGEFPFVYLHCSVVVCKAGDLDSRCSKGCIPGLHVNPPYAVMEKLKKQSQGRVKRELVENKDPEYLISKGPFSLNEATVDDGSEISLKGPQQDQSKMEVKEGTGENKGWDQRVTNGMMVVIAVASIETLLGVERSLSLSRSHIKKMFLSFGLLFTCLIGEIAARQGAPGAVNCTALQVGPKVITRHSCTTASSAPGTICSFTCHHGYKLSGPPNKHCGINGSWTDEDVPVSCNDKNECNITNGFCSHICTNVPGSYHCSCPDSFYLDTKDQRTCKARGVQMDCEPNHMKIVLPKKLIHNLAHEHLSLLDPACKARGNASHYILSTNVTGCGTRSHEYKNFIVYTNMVIESPDDGTDVITHVGKNEIKVPFSCYYNDLEIVHAVGFQPTAEKIHVYVQGRGRYALSLDIFKDRTFGDGPTVRASQPKFTEADFPIGVQLRERVHVQASLDTRETDLKIFLSNCCSTPTQDHEATIKFRHPLIVEGCPRDPSVKFHPSSDPTKVRFSFEAFKFLGDHDYVFVHCRVHVCDINDTNSRCAKGCMNGNRSVMMDYSEGSKNPVVKSVKIAPLHAATRVKLGEEPMPQSKRRAHAKKIQSKPHFARNFKVRGQAKLPAQKHVAVPAHIVMKRAAGQSDKNGVLGTADVSKGPFILEEDSRKASNGKNRLRKMSAPAKRSGIKKDVQPNKRLSVVPSGTNLLLVALTVASILALAGVSYLGRKAMKTAQNPFNYQTLVVN</sequence>
<dbReference type="InterPro" id="IPR000742">
    <property type="entry name" value="EGF"/>
</dbReference>
<dbReference type="PROSITE" id="PS00010">
    <property type="entry name" value="ASX_HYDROXYL"/>
    <property type="match status" value="1"/>
</dbReference>
<evidence type="ECO:0000256" key="8">
    <source>
        <dbReference type="SAM" id="SignalP"/>
    </source>
</evidence>
<feature type="transmembrane region" description="Helical" evidence="7">
    <location>
        <begin position="1059"/>
        <end position="1078"/>
    </location>
</feature>
<feature type="domain" description="ZP" evidence="10">
    <location>
        <begin position="646"/>
        <end position="907"/>
    </location>
</feature>
<dbReference type="CDD" id="cd00033">
    <property type="entry name" value="CCP"/>
    <property type="match status" value="2"/>
</dbReference>
<dbReference type="SMART" id="SM00032">
    <property type="entry name" value="CCP"/>
    <property type="match status" value="2"/>
</dbReference>
<evidence type="ECO:0000256" key="5">
    <source>
        <dbReference type="PROSITE-ProRule" id="PRU00302"/>
    </source>
</evidence>
<evidence type="ECO:0000313" key="12">
    <source>
        <dbReference type="Proteomes" id="UP001249851"/>
    </source>
</evidence>
<evidence type="ECO:0000256" key="4">
    <source>
        <dbReference type="ARBA" id="ARBA00023157"/>
    </source>
</evidence>
<dbReference type="SMART" id="SM00241">
    <property type="entry name" value="ZP"/>
    <property type="match status" value="2"/>
</dbReference>
<dbReference type="CDD" id="cd00054">
    <property type="entry name" value="EGF_CA"/>
    <property type="match status" value="2"/>
</dbReference>
<evidence type="ECO:0000313" key="11">
    <source>
        <dbReference type="EMBL" id="KAK2570415.1"/>
    </source>
</evidence>